<dbReference type="Pfam" id="PF14022">
    <property type="entry name" value="DUF4238"/>
    <property type="match status" value="1"/>
</dbReference>
<evidence type="ECO:0000313" key="1">
    <source>
        <dbReference type="EMBL" id="RJL50236.1"/>
    </source>
</evidence>
<name>A0A419AUG4_PECCA</name>
<gene>
    <name evidence="1" type="ORF">D5071_14575</name>
</gene>
<proteinExistence type="predicted"/>
<sequence>MIVEEKKFKATIRQHYVYRKYLSSWTPEKKTTGMIQCYRKEEKKIFPSSLMGVGQSRYFYEFHILTEIEKMMVCLMTQTKNKTVKETNPLHTLKEITDIEKIQKIHEFYKNGGASNTGVLSSLFSEYDADIYTELRREVGEKMQGLYESSGLPFLKPLTEGDIEFLKNKKNVMDFVTYLAMQYIRTAYMRDRQNKLFLPMIKEHEQFLRFIPFCNEELKAANIPFNSEKAQEEMKDIDKNLNFEKVHPYTLMSHVTELTYGIAILHKPVFHILESVENVNFITSDQPVINIHFDPFSKDEPSDVVFYYPLSPKYAVIIDFNNNNYERKCSAEQVIMYNQKIINLSFSQIYSIHAEDFRINGIVG</sequence>
<dbReference type="AlphaFoldDB" id="A0A419AUG4"/>
<dbReference type="Proteomes" id="UP000283655">
    <property type="component" value="Unassembled WGS sequence"/>
</dbReference>
<reference evidence="1 2" key="1">
    <citation type="submission" date="2018-09" db="EMBL/GenBank/DDBJ databases">
        <title>Phylogenetic diversity of Pectobacterium and Dickeya strains causing blackleg disease of potato in Morocco.</title>
        <authorList>
            <person name="Oulghazi S."/>
            <person name="Moumni M."/>
            <person name="Faure D."/>
        </authorList>
    </citation>
    <scope>NUCLEOTIDE SEQUENCE [LARGE SCALE GENOMIC DNA]</scope>
    <source>
        <strain evidence="1 2">S1.15.11.2D</strain>
    </source>
</reference>
<dbReference type="InterPro" id="IPR025332">
    <property type="entry name" value="DUF4238"/>
</dbReference>
<organism evidence="1 2">
    <name type="scientific">Pectobacterium carotovorum</name>
    <name type="common">Erwinia carotovora</name>
    <dbReference type="NCBI Taxonomy" id="554"/>
    <lineage>
        <taxon>Bacteria</taxon>
        <taxon>Pseudomonadati</taxon>
        <taxon>Pseudomonadota</taxon>
        <taxon>Gammaproteobacteria</taxon>
        <taxon>Enterobacterales</taxon>
        <taxon>Pectobacteriaceae</taxon>
        <taxon>Pectobacterium</taxon>
    </lineage>
</organism>
<accession>A0A419AUG4</accession>
<dbReference type="EMBL" id="QZDH01000033">
    <property type="protein sequence ID" value="RJL50236.1"/>
    <property type="molecule type" value="Genomic_DNA"/>
</dbReference>
<evidence type="ECO:0000313" key="2">
    <source>
        <dbReference type="Proteomes" id="UP000283655"/>
    </source>
</evidence>
<protein>
    <submittedName>
        <fullName evidence="1">DUF4238 domain-containing protein</fullName>
    </submittedName>
</protein>
<comment type="caution">
    <text evidence="1">The sequence shown here is derived from an EMBL/GenBank/DDBJ whole genome shotgun (WGS) entry which is preliminary data.</text>
</comment>